<accession>A0A080M868</accession>
<evidence type="ECO:0000313" key="4">
    <source>
        <dbReference type="Proteomes" id="UP000020077"/>
    </source>
</evidence>
<dbReference type="PANTHER" id="PTHR46594:SF4">
    <property type="entry name" value="P-TYPE CATION-TRANSPORTING ATPASE"/>
    <property type="match status" value="1"/>
</dbReference>
<name>A0A080M868_9PROT</name>
<dbReference type="CDD" id="cd00371">
    <property type="entry name" value="HMA"/>
    <property type="match status" value="1"/>
</dbReference>
<dbReference type="Gene3D" id="3.30.70.100">
    <property type="match status" value="1"/>
</dbReference>
<comment type="caution">
    <text evidence="3">The sequence shown here is derived from an EMBL/GenBank/DDBJ whole genome shotgun (WGS) entry which is preliminary data.</text>
</comment>
<dbReference type="PROSITE" id="PS01047">
    <property type="entry name" value="HMA_1"/>
    <property type="match status" value="1"/>
</dbReference>
<dbReference type="Pfam" id="PF00403">
    <property type="entry name" value="HMA"/>
    <property type="match status" value="1"/>
</dbReference>
<organism evidence="3 4">
    <name type="scientific">Candidatus Accumulibacter phosphatis</name>
    <dbReference type="NCBI Taxonomy" id="327160"/>
    <lineage>
        <taxon>Bacteria</taxon>
        <taxon>Pseudomonadati</taxon>
        <taxon>Pseudomonadota</taxon>
        <taxon>Betaproteobacteria</taxon>
        <taxon>Candidatus Accumulibacter</taxon>
    </lineage>
</organism>
<dbReference type="EMBL" id="JDVG02000242">
    <property type="protein sequence ID" value="KFB73334.1"/>
    <property type="molecule type" value="Genomic_DNA"/>
</dbReference>
<dbReference type="SUPFAM" id="SSF55008">
    <property type="entry name" value="HMA, heavy metal-associated domain"/>
    <property type="match status" value="1"/>
</dbReference>
<evidence type="ECO:0000259" key="2">
    <source>
        <dbReference type="PROSITE" id="PS50846"/>
    </source>
</evidence>
<feature type="domain" description="HMA" evidence="2">
    <location>
        <begin position="2"/>
        <end position="68"/>
    </location>
</feature>
<gene>
    <name evidence="3" type="primary">copZ</name>
    <name evidence="3" type="ORF">AW09_001412</name>
</gene>
<dbReference type="AlphaFoldDB" id="A0A080M868"/>
<dbReference type="Proteomes" id="UP000020077">
    <property type="component" value="Unassembled WGS sequence"/>
</dbReference>
<protein>
    <submittedName>
        <fullName evidence="3">Copper-ion-binding protein</fullName>
    </submittedName>
</protein>
<dbReference type="PROSITE" id="PS50846">
    <property type="entry name" value="HMA_2"/>
    <property type="match status" value="1"/>
</dbReference>
<evidence type="ECO:0000313" key="3">
    <source>
        <dbReference type="EMBL" id="KFB73334.1"/>
    </source>
</evidence>
<proteinExistence type="predicted"/>
<dbReference type="PANTHER" id="PTHR46594">
    <property type="entry name" value="P-TYPE CATION-TRANSPORTING ATPASE"/>
    <property type="match status" value="1"/>
</dbReference>
<dbReference type="InterPro" id="IPR006121">
    <property type="entry name" value="HMA_dom"/>
</dbReference>
<evidence type="ECO:0000256" key="1">
    <source>
        <dbReference type="ARBA" id="ARBA00022723"/>
    </source>
</evidence>
<keyword evidence="1" id="KW-0479">Metal-binding</keyword>
<dbReference type="GO" id="GO:0046872">
    <property type="term" value="F:metal ion binding"/>
    <property type="evidence" value="ECO:0007669"/>
    <property type="project" value="UniProtKB-KW"/>
</dbReference>
<dbReference type="PRINTS" id="PR00942">
    <property type="entry name" value="CUATPASEI"/>
</dbReference>
<dbReference type="InterPro" id="IPR036163">
    <property type="entry name" value="HMA_dom_sf"/>
</dbReference>
<reference evidence="3 4" key="1">
    <citation type="submission" date="2014-02" db="EMBL/GenBank/DDBJ databases">
        <title>Expanding our view of genomic diversity in Candidatus Accumulibacter clades.</title>
        <authorList>
            <person name="Skennerton C.T."/>
            <person name="Barr J.J."/>
            <person name="Slater F.R."/>
            <person name="Bond P.L."/>
            <person name="Tyson G.W."/>
        </authorList>
    </citation>
    <scope>NUCLEOTIDE SEQUENCE [LARGE SCALE GENOMIC DNA]</scope>
    <source>
        <strain evidence="4">BA-91</strain>
    </source>
</reference>
<sequence>MERIVIAVAGMSCQGCVQSVTAALRALPGVEQVEVSLASGQASVACDPALVSAAELRQVVEEAGFDAS</sequence>
<dbReference type="FunFam" id="3.30.70.100:FF:000001">
    <property type="entry name" value="ATPase copper transporting beta"/>
    <property type="match status" value="1"/>
</dbReference>
<dbReference type="InterPro" id="IPR017969">
    <property type="entry name" value="Heavy-metal-associated_CS"/>
</dbReference>